<evidence type="ECO:0000313" key="3">
    <source>
        <dbReference type="EMBL" id="SHH97697.1"/>
    </source>
</evidence>
<feature type="compositionally biased region" description="Low complexity" evidence="1">
    <location>
        <begin position="48"/>
        <end position="57"/>
    </location>
</feature>
<dbReference type="AlphaFoldDB" id="A0A1M5XCW4"/>
<protein>
    <submittedName>
        <fullName evidence="3">Uncharacterized protein</fullName>
    </submittedName>
</protein>
<feature type="chain" id="PRO_5012702991" evidence="2">
    <location>
        <begin position="22"/>
        <end position="80"/>
    </location>
</feature>
<evidence type="ECO:0000256" key="1">
    <source>
        <dbReference type="SAM" id="MobiDB-lite"/>
    </source>
</evidence>
<dbReference type="EMBL" id="LT670817">
    <property type="protein sequence ID" value="SHH97697.1"/>
    <property type="molecule type" value="Genomic_DNA"/>
</dbReference>
<keyword evidence="2" id="KW-0732">Signal</keyword>
<gene>
    <name evidence="3" type="ORF">SAMN05443248_7244</name>
</gene>
<sequence length="80" mass="8400">MKLTTIALASVLALSSTFALAYTSHHRTYHHGYHHGYHGTVGMGSGRTYRGSTSSGRYGAGNPNDRGGLVGGSDSGTYRP</sequence>
<evidence type="ECO:0000313" key="4">
    <source>
        <dbReference type="Proteomes" id="UP000189796"/>
    </source>
</evidence>
<organism evidence="3 4">
    <name type="scientific">Bradyrhizobium erythrophlei</name>
    <dbReference type="NCBI Taxonomy" id="1437360"/>
    <lineage>
        <taxon>Bacteria</taxon>
        <taxon>Pseudomonadati</taxon>
        <taxon>Pseudomonadota</taxon>
        <taxon>Alphaproteobacteria</taxon>
        <taxon>Hyphomicrobiales</taxon>
        <taxon>Nitrobacteraceae</taxon>
        <taxon>Bradyrhizobium</taxon>
    </lineage>
</organism>
<evidence type="ECO:0000256" key="2">
    <source>
        <dbReference type="SAM" id="SignalP"/>
    </source>
</evidence>
<feature type="signal peptide" evidence="2">
    <location>
        <begin position="1"/>
        <end position="21"/>
    </location>
</feature>
<dbReference type="Proteomes" id="UP000189796">
    <property type="component" value="Chromosome I"/>
</dbReference>
<accession>A0A1M5XCW4</accession>
<name>A0A1M5XCW4_9BRAD</name>
<proteinExistence type="predicted"/>
<reference evidence="3 4" key="1">
    <citation type="submission" date="2016-11" db="EMBL/GenBank/DDBJ databases">
        <authorList>
            <person name="Jaros S."/>
            <person name="Januszkiewicz K."/>
            <person name="Wedrychowicz H."/>
        </authorList>
    </citation>
    <scope>NUCLEOTIDE SEQUENCE [LARGE SCALE GENOMIC DNA]</scope>
    <source>
        <strain evidence="3 4">GAS138</strain>
    </source>
</reference>
<feature type="region of interest" description="Disordered" evidence="1">
    <location>
        <begin position="48"/>
        <end position="80"/>
    </location>
</feature>